<evidence type="ECO:0000313" key="1">
    <source>
        <dbReference type="EMBL" id="QNM01722.1"/>
    </source>
</evidence>
<keyword evidence="2" id="KW-1185">Reference proteome</keyword>
<reference evidence="1 2" key="1">
    <citation type="submission" date="2020-08" db="EMBL/GenBank/DDBJ databases">
        <authorList>
            <person name="Liu C."/>
            <person name="Sun Q."/>
        </authorList>
    </citation>
    <scope>NUCLEOTIDE SEQUENCE [LARGE SCALE GENOMIC DNA]</scope>
    <source>
        <strain evidence="1 2">NSJ-8</strain>
    </source>
</reference>
<dbReference type="Gene3D" id="3.10.450.50">
    <property type="match status" value="1"/>
</dbReference>
<evidence type="ECO:0000313" key="2">
    <source>
        <dbReference type="Proteomes" id="UP000515981"/>
    </source>
</evidence>
<dbReference type="Pfam" id="PF14022">
    <property type="entry name" value="DUF4238"/>
    <property type="match status" value="1"/>
</dbReference>
<name>A0A7G9FT40_9FIRM</name>
<dbReference type="Pfam" id="PF02810">
    <property type="entry name" value="SEC-C"/>
    <property type="match status" value="1"/>
</dbReference>
<dbReference type="Proteomes" id="UP000515981">
    <property type="component" value="Chromosome"/>
</dbReference>
<dbReference type="InterPro" id="IPR025332">
    <property type="entry name" value="DUF4238"/>
</dbReference>
<dbReference type="AlphaFoldDB" id="A0A7G9FT40"/>
<dbReference type="RefSeq" id="WP_249325639.1">
    <property type="nucleotide sequence ID" value="NZ_CP060633.1"/>
</dbReference>
<dbReference type="EMBL" id="CP060633">
    <property type="protein sequence ID" value="QNM01722.1"/>
    <property type="molecule type" value="Genomic_DNA"/>
</dbReference>
<dbReference type="SUPFAM" id="SSF103642">
    <property type="entry name" value="Sec-C motif"/>
    <property type="match status" value="1"/>
</dbReference>
<gene>
    <name evidence="1" type="ORF">H9Q77_11520</name>
</gene>
<sequence>MIEIGITKKQHYVSQGILKHFADQQKKIYELFIDKSIVTKKSIVDTMSQNYVYEHSKIEKNSIEDLFAKFESKAFPLIDSLITEIEEYCRDGDNIIPFKDKIDSIIPYVLLFYFRSGALLREYSMDAENPKEVRVERMLLNIMDVGYIRGLRNTICNCYKCAIICDEEEKLLLSDQYVSTVALKYKNRFSNASNRQSGMKDTMILIPLSSKFYIVFFYGRCPVYIKENKFVKLDEKEVQEINDVIYQNSYVKCVGKTEDELERVKNVHFETFSPTKCIMKYSDGSIQDRIIKREVFFYEEDKDMNAHSFDYMSTYKTSIEGKIGRNDKCVCGSGKKYKKCCISKYEKAARILQDIYNQKNVDYTIPGARVVEDSILEYEGPQEKLKNKHDKDIIEKIIELSEKEEIRKKP</sequence>
<protein>
    <submittedName>
        <fullName evidence="1">DUF4238 domain-containing protein</fullName>
    </submittedName>
</protein>
<dbReference type="KEGG" id="ssun:H9Q77_11520"/>
<organism evidence="1 2">
    <name type="scientific">Simiaoa sunii</name>
    <dbReference type="NCBI Taxonomy" id="2763672"/>
    <lineage>
        <taxon>Bacteria</taxon>
        <taxon>Bacillati</taxon>
        <taxon>Bacillota</taxon>
        <taxon>Clostridia</taxon>
        <taxon>Lachnospirales</taxon>
        <taxon>Lachnospiraceae</taxon>
        <taxon>Simiaoa</taxon>
    </lineage>
</organism>
<accession>A0A7G9FT40</accession>
<dbReference type="InterPro" id="IPR004027">
    <property type="entry name" value="SEC_C_motif"/>
</dbReference>
<proteinExistence type="predicted"/>